<gene>
    <name evidence="1" type="ORF">GLOTRDRAFT_132956</name>
</gene>
<dbReference type="AlphaFoldDB" id="S7PVQ3"/>
<dbReference type="Proteomes" id="UP000030669">
    <property type="component" value="Unassembled WGS sequence"/>
</dbReference>
<reference evidence="1 2" key="1">
    <citation type="journal article" date="2012" name="Science">
        <title>The Paleozoic origin of enzymatic lignin decomposition reconstructed from 31 fungal genomes.</title>
        <authorList>
            <person name="Floudas D."/>
            <person name="Binder M."/>
            <person name="Riley R."/>
            <person name="Barry K."/>
            <person name="Blanchette R.A."/>
            <person name="Henrissat B."/>
            <person name="Martinez A.T."/>
            <person name="Otillar R."/>
            <person name="Spatafora J.W."/>
            <person name="Yadav J.S."/>
            <person name="Aerts A."/>
            <person name="Benoit I."/>
            <person name="Boyd A."/>
            <person name="Carlson A."/>
            <person name="Copeland A."/>
            <person name="Coutinho P.M."/>
            <person name="de Vries R.P."/>
            <person name="Ferreira P."/>
            <person name="Findley K."/>
            <person name="Foster B."/>
            <person name="Gaskell J."/>
            <person name="Glotzer D."/>
            <person name="Gorecki P."/>
            <person name="Heitman J."/>
            <person name="Hesse C."/>
            <person name="Hori C."/>
            <person name="Igarashi K."/>
            <person name="Jurgens J.A."/>
            <person name="Kallen N."/>
            <person name="Kersten P."/>
            <person name="Kohler A."/>
            <person name="Kuees U."/>
            <person name="Kumar T.K.A."/>
            <person name="Kuo A."/>
            <person name="LaButti K."/>
            <person name="Larrondo L.F."/>
            <person name="Lindquist E."/>
            <person name="Ling A."/>
            <person name="Lombard V."/>
            <person name="Lucas S."/>
            <person name="Lundell T."/>
            <person name="Martin R."/>
            <person name="McLaughlin D.J."/>
            <person name="Morgenstern I."/>
            <person name="Morin E."/>
            <person name="Murat C."/>
            <person name="Nagy L.G."/>
            <person name="Nolan M."/>
            <person name="Ohm R.A."/>
            <person name="Patyshakuliyeva A."/>
            <person name="Rokas A."/>
            <person name="Ruiz-Duenas F.J."/>
            <person name="Sabat G."/>
            <person name="Salamov A."/>
            <person name="Samejima M."/>
            <person name="Schmutz J."/>
            <person name="Slot J.C."/>
            <person name="St John F."/>
            <person name="Stenlid J."/>
            <person name="Sun H."/>
            <person name="Sun S."/>
            <person name="Syed K."/>
            <person name="Tsang A."/>
            <person name="Wiebenga A."/>
            <person name="Young D."/>
            <person name="Pisabarro A."/>
            <person name="Eastwood D.C."/>
            <person name="Martin F."/>
            <person name="Cullen D."/>
            <person name="Grigoriev I.V."/>
            <person name="Hibbett D.S."/>
        </authorList>
    </citation>
    <scope>NUCLEOTIDE SEQUENCE [LARGE SCALE GENOMIC DNA]</scope>
    <source>
        <strain evidence="1 2">ATCC 11539</strain>
    </source>
</reference>
<dbReference type="OrthoDB" id="3056908at2759"/>
<name>S7PVQ3_GLOTA</name>
<sequence>MVLEDLDPLPWHIHRYKFADQPLQAVSKEKEIERIARYRRQLHAFASLALTSRAFRQAVNHYLYRTLVIFPSTDVAALSPSLEKYGHVVRTIVHDATVGDMPWHASIDERPRLIGRCFCLILHANDLKVIGHHILFMPRHSRTYGLTQHASFPRNTVLAPPFNFGPDGDLDMAVPAGMHETSS</sequence>
<dbReference type="HOGENOM" id="CLU_1475315_0_0_1"/>
<dbReference type="GeneID" id="19302614"/>
<proteinExistence type="predicted"/>
<evidence type="ECO:0000313" key="1">
    <source>
        <dbReference type="EMBL" id="EPQ51588.1"/>
    </source>
</evidence>
<dbReference type="KEGG" id="gtr:GLOTRDRAFT_132956"/>
<accession>S7PVQ3</accession>
<evidence type="ECO:0000313" key="2">
    <source>
        <dbReference type="Proteomes" id="UP000030669"/>
    </source>
</evidence>
<dbReference type="EMBL" id="KB469310">
    <property type="protein sequence ID" value="EPQ51588.1"/>
    <property type="molecule type" value="Genomic_DNA"/>
</dbReference>
<protein>
    <submittedName>
        <fullName evidence="1">Uncharacterized protein</fullName>
    </submittedName>
</protein>
<organism evidence="1 2">
    <name type="scientific">Gloeophyllum trabeum (strain ATCC 11539 / FP-39264 / Madison 617)</name>
    <name type="common">Brown rot fungus</name>
    <dbReference type="NCBI Taxonomy" id="670483"/>
    <lineage>
        <taxon>Eukaryota</taxon>
        <taxon>Fungi</taxon>
        <taxon>Dikarya</taxon>
        <taxon>Basidiomycota</taxon>
        <taxon>Agaricomycotina</taxon>
        <taxon>Agaricomycetes</taxon>
        <taxon>Gloeophyllales</taxon>
        <taxon>Gloeophyllaceae</taxon>
        <taxon>Gloeophyllum</taxon>
    </lineage>
</organism>
<dbReference type="RefSeq" id="XP_007870040.1">
    <property type="nucleotide sequence ID" value="XM_007871849.1"/>
</dbReference>
<keyword evidence="2" id="KW-1185">Reference proteome</keyword>